<reference evidence="1" key="1">
    <citation type="journal article" date="2015" name="Nature">
        <title>Complex archaea that bridge the gap between prokaryotes and eukaryotes.</title>
        <authorList>
            <person name="Spang A."/>
            <person name="Saw J.H."/>
            <person name="Jorgensen S.L."/>
            <person name="Zaremba-Niedzwiedzka K."/>
            <person name="Martijn J."/>
            <person name="Lind A.E."/>
            <person name="van Eijk R."/>
            <person name="Schleper C."/>
            <person name="Guy L."/>
            <person name="Ettema T.J."/>
        </authorList>
    </citation>
    <scope>NUCLEOTIDE SEQUENCE</scope>
</reference>
<name>A0A0F9D7S7_9ZZZZ</name>
<evidence type="ECO:0000313" key="1">
    <source>
        <dbReference type="EMBL" id="KKL57644.1"/>
    </source>
</evidence>
<comment type="caution">
    <text evidence="1">The sequence shown here is derived from an EMBL/GenBank/DDBJ whole genome shotgun (WGS) entry which is preliminary data.</text>
</comment>
<organism evidence="1">
    <name type="scientific">marine sediment metagenome</name>
    <dbReference type="NCBI Taxonomy" id="412755"/>
    <lineage>
        <taxon>unclassified sequences</taxon>
        <taxon>metagenomes</taxon>
        <taxon>ecological metagenomes</taxon>
    </lineage>
</organism>
<protein>
    <submittedName>
        <fullName evidence="1">Uncharacterized protein</fullName>
    </submittedName>
</protein>
<sequence>MERRVAGIFGDRGWRVHDDANKTSDVIVPGKLVIEVKSTKGKGPAWLQKAKGQRLLAMQEEGLPGLIVFTCICKETGRRIDWAIEPLPVWLAAHSYEGVE</sequence>
<dbReference type="AlphaFoldDB" id="A0A0F9D7S7"/>
<proteinExistence type="predicted"/>
<dbReference type="EMBL" id="LAZR01030095">
    <property type="protein sequence ID" value="KKL57644.1"/>
    <property type="molecule type" value="Genomic_DNA"/>
</dbReference>
<gene>
    <name evidence="1" type="ORF">LCGC14_2233370</name>
</gene>
<accession>A0A0F9D7S7</accession>
<feature type="non-terminal residue" evidence="1">
    <location>
        <position position="1"/>
    </location>
</feature>